<protein>
    <submittedName>
        <fullName evidence="1">DNA replication protein</fullName>
    </submittedName>
</protein>
<dbReference type="SUPFAM" id="SSF52540">
    <property type="entry name" value="P-loop containing nucleoside triphosphate hydrolases"/>
    <property type="match status" value="1"/>
</dbReference>
<reference evidence="1 2" key="1">
    <citation type="submission" date="2024-01" db="EMBL/GenBank/DDBJ databases">
        <title>Culturomics analysis of mouse respiratory tract.</title>
        <authorList>
            <person name="Phillips A.M."/>
            <person name="Collette N.M."/>
            <person name="Mageeney C.M."/>
            <person name="Sinha A."/>
            <person name="Hern K.E."/>
            <person name="Arkin A.P."/>
            <person name="Williams K.P."/>
            <person name="Branda S."/>
        </authorList>
    </citation>
    <scope>NUCLEOTIDE SEQUENCE [LARGE SCALE GENOMIC DNA]</scope>
    <source>
        <strain evidence="1 2">CP20</strain>
    </source>
</reference>
<organism evidence="1 2">
    <name type="scientific">Shouchella rhizosphaerae</name>
    <dbReference type="NCBI Taxonomy" id="866786"/>
    <lineage>
        <taxon>Bacteria</taxon>
        <taxon>Bacillati</taxon>
        <taxon>Bacillota</taxon>
        <taxon>Bacilli</taxon>
        <taxon>Bacillales</taxon>
        <taxon>Bacillaceae</taxon>
        <taxon>Shouchella</taxon>
    </lineage>
</organism>
<dbReference type="InterPro" id="IPR027417">
    <property type="entry name" value="P-loop_NTPase"/>
</dbReference>
<dbReference type="EMBL" id="CP144921">
    <property type="protein sequence ID" value="WWA30374.1"/>
    <property type="molecule type" value="Genomic_DNA"/>
</dbReference>
<dbReference type="Proteomes" id="UP001341136">
    <property type="component" value="Chromosome"/>
</dbReference>
<dbReference type="RefSeq" id="WP_338465131.1">
    <property type="nucleotide sequence ID" value="NZ_CP144921.1"/>
</dbReference>
<keyword evidence="2" id="KW-1185">Reference proteome</keyword>
<name>A0ABZ2CT82_9BACI</name>
<proteinExistence type="predicted"/>
<sequence length="246" mass="27062">MTNESKCILAPSCAFSGDTEKCHDRCPAFIQMHSASGRHTLAGLPSEYALIDLATAPPRKDQPAVYKFVDAYVATFERQFDDKPAIKSAYLYSDEPGTGKTTTAAGLINAWLRAHYVGAARLGRQPLRKPAEFFDLNEYQTAYNLAAMAGDAVKLQALTKRLNEAARVPFLVLDDVGIRSASEAFRGFVHAVINARLAAGRPTVYTSNIEMGDLADVYDARLADRIRDNCQDLPFIGKSKRGLRRK</sequence>
<evidence type="ECO:0000313" key="2">
    <source>
        <dbReference type="Proteomes" id="UP001341136"/>
    </source>
</evidence>
<dbReference type="Gene3D" id="3.40.50.300">
    <property type="entry name" value="P-loop containing nucleotide triphosphate hydrolases"/>
    <property type="match status" value="1"/>
</dbReference>
<evidence type="ECO:0000313" key="1">
    <source>
        <dbReference type="EMBL" id="WWA30374.1"/>
    </source>
</evidence>
<accession>A0ABZ2CT82</accession>
<gene>
    <name evidence="1" type="ORF">V5G21_00835</name>
</gene>